<proteinExistence type="predicted"/>
<reference evidence="3" key="1">
    <citation type="journal article" date="2018" name="Front. Microbiol.">
        <title>Genome-Based Analysis Reveals the Taxonomy and Diversity of the Family Idiomarinaceae.</title>
        <authorList>
            <person name="Liu Y."/>
            <person name="Lai Q."/>
            <person name="Shao Z."/>
        </authorList>
    </citation>
    <scope>NUCLEOTIDE SEQUENCE [LARGE SCALE GENOMIC DNA]</scope>
    <source>
        <strain evidence="3">AIS</strain>
    </source>
</reference>
<dbReference type="EMBL" id="PIPP01000002">
    <property type="protein sequence ID" value="RUO37182.1"/>
    <property type="molecule type" value="Genomic_DNA"/>
</dbReference>
<dbReference type="InterPro" id="IPR016195">
    <property type="entry name" value="Pol/histidinol_Pase-like"/>
</dbReference>
<evidence type="ECO:0000313" key="3">
    <source>
        <dbReference type="Proteomes" id="UP000286934"/>
    </source>
</evidence>
<dbReference type="AlphaFoldDB" id="A0A432WTU1"/>
<dbReference type="PANTHER" id="PTHR42924">
    <property type="entry name" value="EXONUCLEASE"/>
    <property type="match status" value="1"/>
</dbReference>
<gene>
    <name evidence="2" type="ORF">CWE13_04200</name>
</gene>
<keyword evidence="3" id="KW-1185">Reference proteome</keyword>
<dbReference type="InterPro" id="IPR003141">
    <property type="entry name" value="Pol/His_phosphatase_N"/>
</dbReference>
<dbReference type="InterPro" id="IPR052018">
    <property type="entry name" value="PHP_domain"/>
</dbReference>
<dbReference type="SMART" id="SM00481">
    <property type="entry name" value="POLIIIAc"/>
    <property type="match status" value="1"/>
</dbReference>
<dbReference type="RefSeq" id="WP_126806211.1">
    <property type="nucleotide sequence ID" value="NZ_PIPP01000002.1"/>
</dbReference>
<sequence length="292" mass="32801">MQIDLHCHTTASDGALTPAEMVMRAGVMQIDVLAITDHDSISGFQAAKIAREEQKLKRLELIPGVEFSTTWEGFEIHILAWQFSLEHPALVRLLAEQRERRHLRSEAIHAKLIKQGIAAEKLPAARPESSAKNQDGNQDGNVVTRLHYAQALFEHGYCNSVQDAFEKYLGKGQCAYEKPQWCSMSEAVAVINAAGGVASIAHPLAYDLSNKWLRRLIAEFKDSGGRAMEVVSGQQSPEQRRWLTELAVEYELLASVGSDFHYPGRYRELGRNLKMPDELTPVWHDWPEMQGL</sequence>
<evidence type="ECO:0000313" key="2">
    <source>
        <dbReference type="EMBL" id="RUO37182.1"/>
    </source>
</evidence>
<dbReference type="Gene3D" id="1.10.150.650">
    <property type="match status" value="1"/>
</dbReference>
<dbReference type="PANTHER" id="PTHR42924:SF3">
    <property type="entry name" value="POLYMERASE_HISTIDINOL PHOSPHATASE N-TERMINAL DOMAIN-CONTAINING PROTEIN"/>
    <property type="match status" value="1"/>
</dbReference>
<dbReference type="Pfam" id="PF02811">
    <property type="entry name" value="PHP"/>
    <property type="match status" value="1"/>
</dbReference>
<dbReference type="Proteomes" id="UP000286934">
    <property type="component" value="Unassembled WGS sequence"/>
</dbReference>
<dbReference type="OrthoDB" id="9804333at2"/>
<dbReference type="InterPro" id="IPR004013">
    <property type="entry name" value="PHP_dom"/>
</dbReference>
<dbReference type="GO" id="GO:0004534">
    <property type="term" value="F:5'-3' RNA exonuclease activity"/>
    <property type="evidence" value="ECO:0007669"/>
    <property type="project" value="TreeGrafter"/>
</dbReference>
<organism evidence="2 3">
    <name type="scientific">Aliidiomarina shirensis</name>
    <dbReference type="NCBI Taxonomy" id="1048642"/>
    <lineage>
        <taxon>Bacteria</taxon>
        <taxon>Pseudomonadati</taxon>
        <taxon>Pseudomonadota</taxon>
        <taxon>Gammaproteobacteria</taxon>
        <taxon>Alteromonadales</taxon>
        <taxon>Idiomarinaceae</taxon>
        <taxon>Aliidiomarina</taxon>
    </lineage>
</organism>
<accession>A0A432WTU1</accession>
<feature type="domain" description="Polymerase/histidinol phosphatase N-terminal" evidence="1">
    <location>
        <begin position="3"/>
        <end position="71"/>
    </location>
</feature>
<protein>
    <submittedName>
        <fullName evidence="2">Phosphatase</fullName>
    </submittedName>
</protein>
<comment type="caution">
    <text evidence="2">The sequence shown here is derived from an EMBL/GenBank/DDBJ whole genome shotgun (WGS) entry which is preliminary data.</text>
</comment>
<evidence type="ECO:0000259" key="1">
    <source>
        <dbReference type="SMART" id="SM00481"/>
    </source>
</evidence>
<dbReference type="SUPFAM" id="SSF89550">
    <property type="entry name" value="PHP domain-like"/>
    <property type="match status" value="1"/>
</dbReference>
<dbReference type="CDD" id="cd07438">
    <property type="entry name" value="PHP_HisPPase_AMP"/>
    <property type="match status" value="1"/>
</dbReference>
<name>A0A432WTU1_9GAMM</name>
<dbReference type="GO" id="GO:0035312">
    <property type="term" value="F:5'-3' DNA exonuclease activity"/>
    <property type="evidence" value="ECO:0007669"/>
    <property type="project" value="TreeGrafter"/>
</dbReference>
<dbReference type="Gene3D" id="3.20.20.140">
    <property type="entry name" value="Metal-dependent hydrolases"/>
    <property type="match status" value="1"/>
</dbReference>